<comment type="caution">
    <text evidence="4">The sequence shown here is derived from an EMBL/GenBank/DDBJ whole genome shotgun (WGS) entry which is preliminary data.</text>
</comment>
<reference evidence="4 5" key="1">
    <citation type="submission" date="2018-05" db="EMBL/GenBank/DDBJ databases">
        <title>Acuticoccus sediminis sp. nov., isolated from deep-sea sediment of Indian Ocean.</title>
        <authorList>
            <person name="Liu X."/>
            <person name="Lai Q."/>
            <person name="Du Y."/>
            <person name="Sun F."/>
            <person name="Zhang X."/>
            <person name="Wang S."/>
            <person name="Shao Z."/>
        </authorList>
    </citation>
    <scope>NUCLEOTIDE SEQUENCE [LARGE SCALE GENOMIC DNA]</scope>
    <source>
        <strain evidence="4 5">PTG4-2</strain>
    </source>
</reference>
<dbReference type="AlphaFoldDB" id="A0A8B2NZE6"/>
<dbReference type="SMART" id="SM00448">
    <property type="entry name" value="REC"/>
    <property type="match status" value="1"/>
</dbReference>
<evidence type="ECO:0000313" key="4">
    <source>
        <dbReference type="EMBL" id="RAI03256.1"/>
    </source>
</evidence>
<proteinExistence type="predicted"/>
<dbReference type="Pfam" id="PF00072">
    <property type="entry name" value="Response_reg"/>
    <property type="match status" value="1"/>
</dbReference>
<sequence length="149" mass="16229">MVRADGSAHIIVTNDENRKRTAVSVPPIVAVVDDDESMRDALEALIDSLGYRARTFASADDYLRSKGEVDVGCMILDVQMPGTNGLDLQTQLVEANAAPPIIFVTSYGDDNVRRRAMRGGALYVLEKPVQDRVIIRCLEEALASHQGDA</sequence>
<protein>
    <submittedName>
        <fullName evidence="4">Two-component system response regulator</fullName>
    </submittedName>
</protein>
<dbReference type="Proteomes" id="UP000249590">
    <property type="component" value="Unassembled WGS sequence"/>
</dbReference>
<evidence type="ECO:0000259" key="3">
    <source>
        <dbReference type="PROSITE" id="PS50110"/>
    </source>
</evidence>
<dbReference type="PANTHER" id="PTHR44591">
    <property type="entry name" value="STRESS RESPONSE REGULATOR PROTEIN 1"/>
    <property type="match status" value="1"/>
</dbReference>
<dbReference type="PANTHER" id="PTHR44591:SF25">
    <property type="entry name" value="CHEMOTAXIS TWO-COMPONENT RESPONSE REGULATOR"/>
    <property type="match status" value="1"/>
</dbReference>
<dbReference type="InterPro" id="IPR011006">
    <property type="entry name" value="CheY-like_superfamily"/>
</dbReference>
<feature type="modified residue" description="4-aspartylphosphate" evidence="2">
    <location>
        <position position="77"/>
    </location>
</feature>
<name>A0A8B2NZE6_9HYPH</name>
<dbReference type="EMBL" id="QHHQ01000001">
    <property type="protein sequence ID" value="RAI03256.1"/>
    <property type="molecule type" value="Genomic_DNA"/>
</dbReference>
<evidence type="ECO:0000313" key="5">
    <source>
        <dbReference type="Proteomes" id="UP000249590"/>
    </source>
</evidence>
<keyword evidence="5" id="KW-1185">Reference proteome</keyword>
<dbReference type="GO" id="GO:0000160">
    <property type="term" value="P:phosphorelay signal transduction system"/>
    <property type="evidence" value="ECO:0007669"/>
    <property type="project" value="InterPro"/>
</dbReference>
<dbReference type="Gene3D" id="3.40.50.2300">
    <property type="match status" value="1"/>
</dbReference>
<evidence type="ECO:0000256" key="2">
    <source>
        <dbReference type="PROSITE-ProRule" id="PRU00169"/>
    </source>
</evidence>
<accession>A0A8B2NZE6</accession>
<feature type="domain" description="Response regulatory" evidence="3">
    <location>
        <begin position="28"/>
        <end position="142"/>
    </location>
</feature>
<keyword evidence="1 2" id="KW-0597">Phosphoprotein</keyword>
<dbReference type="InterPro" id="IPR050595">
    <property type="entry name" value="Bact_response_regulator"/>
</dbReference>
<dbReference type="RefSeq" id="WP_111341769.1">
    <property type="nucleotide sequence ID" value="NZ_JAIWKD010000001.1"/>
</dbReference>
<dbReference type="InterPro" id="IPR001789">
    <property type="entry name" value="Sig_transdc_resp-reg_receiver"/>
</dbReference>
<dbReference type="PROSITE" id="PS50110">
    <property type="entry name" value="RESPONSE_REGULATORY"/>
    <property type="match status" value="1"/>
</dbReference>
<gene>
    <name evidence="4" type="ORF">DLJ53_01670</name>
</gene>
<dbReference type="SUPFAM" id="SSF52172">
    <property type="entry name" value="CheY-like"/>
    <property type="match status" value="1"/>
</dbReference>
<evidence type="ECO:0000256" key="1">
    <source>
        <dbReference type="ARBA" id="ARBA00022553"/>
    </source>
</evidence>
<organism evidence="4 5">
    <name type="scientific">Acuticoccus sediminis</name>
    <dbReference type="NCBI Taxonomy" id="2184697"/>
    <lineage>
        <taxon>Bacteria</taxon>
        <taxon>Pseudomonadati</taxon>
        <taxon>Pseudomonadota</taxon>
        <taxon>Alphaproteobacteria</taxon>
        <taxon>Hyphomicrobiales</taxon>
        <taxon>Amorphaceae</taxon>
        <taxon>Acuticoccus</taxon>
    </lineage>
</organism>